<dbReference type="GO" id="GO:0022904">
    <property type="term" value="P:respiratory electron transport chain"/>
    <property type="evidence" value="ECO:0007669"/>
    <property type="project" value="TreeGrafter"/>
</dbReference>
<evidence type="ECO:0000313" key="10">
    <source>
        <dbReference type="WBParaSite" id="HNAJ_0001086701-mRNA-1"/>
    </source>
</evidence>
<dbReference type="GO" id="GO:0004129">
    <property type="term" value="F:cytochrome-c oxidase activity"/>
    <property type="evidence" value="ECO:0007669"/>
    <property type="project" value="InterPro"/>
</dbReference>
<dbReference type="OrthoDB" id="6278808at2759"/>
<reference evidence="10" key="1">
    <citation type="submission" date="2017-02" db="UniProtKB">
        <authorList>
            <consortium name="WormBaseParasite"/>
        </authorList>
    </citation>
    <scope>IDENTIFICATION</scope>
</reference>
<proteinExistence type="inferred from homology"/>
<accession>A0A0R3TT48</accession>
<dbReference type="PANTHER" id="PTHR10422">
    <property type="entry name" value="CYTOCHROME C OXIDASE SUBUNIT 1"/>
    <property type="match status" value="1"/>
</dbReference>
<comment type="pathway">
    <text evidence="2">Energy metabolism; oxidative phosphorylation.</text>
</comment>
<dbReference type="WBParaSite" id="HNAJ_0001086701-mRNA-1">
    <property type="protein sequence ID" value="HNAJ_0001086701-mRNA-1"/>
    <property type="gene ID" value="HNAJ_0001086701"/>
</dbReference>
<dbReference type="Proteomes" id="UP000278807">
    <property type="component" value="Unassembled WGS sequence"/>
</dbReference>
<feature type="transmembrane region" description="Helical" evidence="6">
    <location>
        <begin position="29"/>
        <end position="54"/>
    </location>
</feature>
<dbReference type="InterPro" id="IPR023616">
    <property type="entry name" value="Cyt_c_oxase-like_su1_dom"/>
</dbReference>
<comment type="similarity">
    <text evidence="3">Belongs to the heme-copper respiratory oxidase family.</text>
</comment>
<protein>
    <recommendedName>
        <fullName evidence="4">Cytochrome c oxidase subunit 1</fullName>
    </recommendedName>
    <alternativeName>
        <fullName evidence="5">Cytochrome c oxidase polypeptide I</fullName>
    </alternativeName>
</protein>
<evidence type="ECO:0000256" key="5">
    <source>
        <dbReference type="ARBA" id="ARBA00032715"/>
    </source>
</evidence>
<dbReference type="SUPFAM" id="SSF81442">
    <property type="entry name" value="Cytochrome c oxidase subunit I-like"/>
    <property type="match status" value="1"/>
</dbReference>
<organism evidence="10">
    <name type="scientific">Rodentolepis nana</name>
    <name type="common">Dwarf tapeworm</name>
    <name type="synonym">Hymenolepis nana</name>
    <dbReference type="NCBI Taxonomy" id="102285"/>
    <lineage>
        <taxon>Eukaryota</taxon>
        <taxon>Metazoa</taxon>
        <taxon>Spiralia</taxon>
        <taxon>Lophotrochozoa</taxon>
        <taxon>Platyhelminthes</taxon>
        <taxon>Cestoda</taxon>
        <taxon>Eucestoda</taxon>
        <taxon>Cyclophyllidea</taxon>
        <taxon>Hymenolepididae</taxon>
        <taxon>Rodentolepis</taxon>
    </lineage>
</organism>
<dbReference type="Pfam" id="PF00115">
    <property type="entry name" value="COX1"/>
    <property type="match status" value="1"/>
</dbReference>
<dbReference type="EMBL" id="UZAE01013257">
    <property type="protein sequence ID" value="VDO08976.1"/>
    <property type="molecule type" value="Genomic_DNA"/>
</dbReference>
<name>A0A0R3TT48_RODNA</name>
<keyword evidence="6" id="KW-0812">Transmembrane</keyword>
<dbReference type="GO" id="GO:0020037">
    <property type="term" value="F:heme binding"/>
    <property type="evidence" value="ECO:0007669"/>
    <property type="project" value="InterPro"/>
</dbReference>
<dbReference type="InterPro" id="IPR000883">
    <property type="entry name" value="Cyt_C_Oxase_1"/>
</dbReference>
<dbReference type="PANTHER" id="PTHR10422:SF18">
    <property type="entry name" value="CYTOCHROME C OXIDASE SUBUNIT 1"/>
    <property type="match status" value="1"/>
</dbReference>
<evidence type="ECO:0000256" key="6">
    <source>
        <dbReference type="SAM" id="Phobius"/>
    </source>
</evidence>
<evidence type="ECO:0000256" key="3">
    <source>
        <dbReference type="ARBA" id="ARBA00009578"/>
    </source>
</evidence>
<keyword evidence="6" id="KW-1133">Transmembrane helix</keyword>
<dbReference type="GO" id="GO:0015990">
    <property type="term" value="P:electron transport coupled proton transport"/>
    <property type="evidence" value="ECO:0007669"/>
    <property type="project" value="TreeGrafter"/>
</dbReference>
<sequence length="131" mass="14849">MKELDECFLHFLRLAAVSKIFSSINVVSTLYPIVFALDYIVDLSVLAAAIPMLLFHRNLSSPFFDPLGGGDPNLFQHIFIFFGYPEVYALMWSCLEIIGDICSKLRLKPDDLRFYDLLFATFSIVGLGCRV</sequence>
<dbReference type="AlphaFoldDB" id="A0A0R3TT48"/>
<evidence type="ECO:0000259" key="7">
    <source>
        <dbReference type="PROSITE" id="PS50855"/>
    </source>
</evidence>
<evidence type="ECO:0000256" key="1">
    <source>
        <dbReference type="ARBA" id="ARBA00001971"/>
    </source>
</evidence>
<comment type="cofactor">
    <cofactor evidence="1">
        <name>heme</name>
        <dbReference type="ChEBI" id="CHEBI:30413"/>
    </cofactor>
</comment>
<keyword evidence="9" id="KW-1185">Reference proteome</keyword>
<dbReference type="GO" id="GO:0006119">
    <property type="term" value="P:oxidative phosphorylation"/>
    <property type="evidence" value="ECO:0007669"/>
    <property type="project" value="UniProtKB-UniPathway"/>
</dbReference>
<keyword evidence="6" id="KW-0472">Membrane</keyword>
<dbReference type="Gene3D" id="1.20.210.10">
    <property type="entry name" value="Cytochrome c oxidase-like, subunit I domain"/>
    <property type="match status" value="1"/>
</dbReference>
<evidence type="ECO:0000313" key="9">
    <source>
        <dbReference type="Proteomes" id="UP000278807"/>
    </source>
</evidence>
<feature type="transmembrane region" description="Helical" evidence="6">
    <location>
        <begin position="74"/>
        <end position="98"/>
    </location>
</feature>
<evidence type="ECO:0000256" key="2">
    <source>
        <dbReference type="ARBA" id="ARBA00004673"/>
    </source>
</evidence>
<reference evidence="8 9" key="2">
    <citation type="submission" date="2018-11" db="EMBL/GenBank/DDBJ databases">
        <authorList>
            <consortium name="Pathogen Informatics"/>
        </authorList>
    </citation>
    <scope>NUCLEOTIDE SEQUENCE [LARGE SCALE GENOMIC DNA]</scope>
</reference>
<gene>
    <name evidence="8" type="ORF">HNAJ_LOCUS10862</name>
</gene>
<dbReference type="UniPathway" id="UPA00705"/>
<dbReference type="InterPro" id="IPR036927">
    <property type="entry name" value="Cyt_c_oxase-like_su1_sf"/>
</dbReference>
<evidence type="ECO:0000313" key="8">
    <source>
        <dbReference type="EMBL" id="VDO08976.1"/>
    </source>
</evidence>
<feature type="domain" description="Cytochrome oxidase subunit I profile" evidence="7">
    <location>
        <begin position="33"/>
        <end position="131"/>
    </location>
</feature>
<dbReference type="GO" id="GO:0016020">
    <property type="term" value="C:membrane"/>
    <property type="evidence" value="ECO:0007669"/>
    <property type="project" value="InterPro"/>
</dbReference>
<dbReference type="STRING" id="102285.A0A0R3TT48"/>
<evidence type="ECO:0000256" key="4">
    <source>
        <dbReference type="ARBA" id="ARBA00015947"/>
    </source>
</evidence>
<dbReference type="PROSITE" id="PS50855">
    <property type="entry name" value="COX1"/>
    <property type="match status" value="1"/>
</dbReference>